<organism evidence="3 4">
    <name type="scientific">Mucilaginibacter gossypiicola</name>
    <dbReference type="NCBI Taxonomy" id="551995"/>
    <lineage>
        <taxon>Bacteria</taxon>
        <taxon>Pseudomonadati</taxon>
        <taxon>Bacteroidota</taxon>
        <taxon>Sphingobacteriia</taxon>
        <taxon>Sphingobacteriales</taxon>
        <taxon>Sphingobacteriaceae</taxon>
        <taxon>Mucilaginibacter</taxon>
    </lineage>
</organism>
<dbReference type="PROSITE" id="PS51192">
    <property type="entry name" value="HELICASE_ATP_BIND_1"/>
    <property type="match status" value="1"/>
</dbReference>
<dbReference type="PANTHER" id="PTHR47396">
    <property type="entry name" value="TYPE I RESTRICTION ENZYME ECOKI R PROTEIN"/>
    <property type="match status" value="1"/>
</dbReference>
<dbReference type="STRING" id="551995.SAMN05192574_10214"/>
<dbReference type="CDD" id="cd18785">
    <property type="entry name" value="SF2_C"/>
    <property type="match status" value="1"/>
</dbReference>
<dbReference type="GO" id="GO:0016787">
    <property type="term" value="F:hydrolase activity"/>
    <property type="evidence" value="ECO:0007669"/>
    <property type="project" value="InterPro"/>
</dbReference>
<sequence length="915" mass="104676">MELQIDRLTAFPEGIHFQYNWRKYQQRVLDSLDEHLADGHLHVIAPPGSGKTILGLEVARRINNATLILAPSIAIRNQWIHRFCEMFLQTEHMPAWISKDIRKPAFMTVITYQALHAACNNLRIADEDTEIDEEEADDELISASHNQNLQNIIDGLKQQNIKTIVIDEAHHLKNEWCYTLSKVKEAIEPVTIGLTATPPYDVTPNEWQRYIELNGPVSVEITVPELVIEGDLCPHQDYVYLSLPTQTEAENISNFRLRMKVLFEEIKNDKILITAIENHPVWLQPGEHLDWIYTNLSCYSASLIYLNANGRQIPKSHLDVIDDKNLKIPEFDYQWAEELLDFYLYKEKQYFKGFDEHKKNLENKLRRNGAIEKRQICFSQNKQVTGLLSSSISKLESIKQIADFEYQQLKHNLRMVILTDYIRKEYYAATVQNNIELNKIGVITIFEKLRRENTTEIKIGILTGSMVIIPRSAYPAFETLTEGQGLRNIVCKQVSFDENYILVEECSQLKNEIVHIITTIFEQGGIELLIGTKSLLGEGWDAPAINTLVLASFVGSFVLSNQMRGRAIRSQNGNPGKTGNIWHLACVDTTSTTGGDDFDTLKRRFGSFVGISFKDNYGIESGVARLNIPERISDAIQIELGNKESIKRAADREALKKHWIAALEKGITMVEEIKVPFPDEREYQAVKSMHFNHTIKNLIMSLVIGLFDYLINTIRSIGRMGRSINSREGLYTYLAIVSLIGIVIFGRKAFKAFRLYIKYRDIAKDVQQIGDALLNAMIKAGLVKTSYDKISINASVDSLGAVYCYIDGGSTFEKSTFINMLHEVISPIDNPRYVITRKSLFMRFINQEDFHSVPEVIGRNKNTAVYLSQQWDRLVGPCELIFTRSIEGRRLLLKARIKSLSAQFQKKPERINKWQ</sequence>
<evidence type="ECO:0000313" key="4">
    <source>
        <dbReference type="Proteomes" id="UP000198942"/>
    </source>
</evidence>
<protein>
    <submittedName>
        <fullName evidence="3">Type III restriction enzyme, res subunit</fullName>
    </submittedName>
</protein>
<keyword evidence="1" id="KW-0812">Transmembrane</keyword>
<keyword evidence="4" id="KW-1185">Reference proteome</keyword>
<keyword evidence="1" id="KW-1133">Transmembrane helix</keyword>
<feature type="domain" description="Helicase ATP-binding" evidence="2">
    <location>
        <begin position="32"/>
        <end position="216"/>
    </location>
</feature>
<accession>A0A1H8CNG9</accession>
<dbReference type="RefSeq" id="WP_244280865.1">
    <property type="nucleotide sequence ID" value="NZ_FOCL01000002.1"/>
</dbReference>
<dbReference type="InterPro" id="IPR006935">
    <property type="entry name" value="Helicase/UvrB_N"/>
</dbReference>
<dbReference type="GO" id="GO:0005829">
    <property type="term" value="C:cytosol"/>
    <property type="evidence" value="ECO:0007669"/>
    <property type="project" value="TreeGrafter"/>
</dbReference>
<dbReference type="InterPro" id="IPR014001">
    <property type="entry name" value="Helicase_ATP-bd"/>
</dbReference>
<feature type="transmembrane region" description="Helical" evidence="1">
    <location>
        <begin position="698"/>
        <end position="718"/>
    </location>
</feature>
<dbReference type="SUPFAM" id="SSF52540">
    <property type="entry name" value="P-loop containing nucleoside triphosphate hydrolases"/>
    <property type="match status" value="1"/>
</dbReference>
<dbReference type="Pfam" id="PF04851">
    <property type="entry name" value="ResIII"/>
    <property type="match status" value="1"/>
</dbReference>
<feature type="transmembrane region" description="Helical" evidence="1">
    <location>
        <begin position="730"/>
        <end position="750"/>
    </location>
</feature>
<dbReference type="Gene3D" id="3.40.50.300">
    <property type="entry name" value="P-loop containing nucleotide triphosphate hydrolases"/>
    <property type="match status" value="2"/>
</dbReference>
<dbReference type="AlphaFoldDB" id="A0A1H8CNG9"/>
<dbReference type="EMBL" id="FOCL01000002">
    <property type="protein sequence ID" value="SEM96462.1"/>
    <property type="molecule type" value="Genomic_DNA"/>
</dbReference>
<dbReference type="GO" id="GO:0003677">
    <property type="term" value="F:DNA binding"/>
    <property type="evidence" value="ECO:0007669"/>
    <property type="project" value="InterPro"/>
</dbReference>
<dbReference type="InterPro" id="IPR027417">
    <property type="entry name" value="P-loop_NTPase"/>
</dbReference>
<dbReference type="Proteomes" id="UP000198942">
    <property type="component" value="Unassembled WGS sequence"/>
</dbReference>
<reference evidence="4" key="1">
    <citation type="submission" date="2016-10" db="EMBL/GenBank/DDBJ databases">
        <authorList>
            <person name="Varghese N."/>
            <person name="Submissions S."/>
        </authorList>
    </citation>
    <scope>NUCLEOTIDE SEQUENCE [LARGE SCALE GENOMIC DNA]</scope>
    <source>
        <strain evidence="4">Gh-48</strain>
    </source>
</reference>
<gene>
    <name evidence="3" type="ORF">SAMN05192574_10214</name>
</gene>
<dbReference type="GO" id="GO:0005524">
    <property type="term" value="F:ATP binding"/>
    <property type="evidence" value="ECO:0007669"/>
    <property type="project" value="InterPro"/>
</dbReference>
<proteinExistence type="predicted"/>
<evidence type="ECO:0000256" key="1">
    <source>
        <dbReference type="SAM" id="Phobius"/>
    </source>
</evidence>
<evidence type="ECO:0000313" key="3">
    <source>
        <dbReference type="EMBL" id="SEM96462.1"/>
    </source>
</evidence>
<evidence type="ECO:0000259" key="2">
    <source>
        <dbReference type="PROSITE" id="PS51192"/>
    </source>
</evidence>
<dbReference type="InterPro" id="IPR050742">
    <property type="entry name" value="Helicase_Restrict-Modif_Enz"/>
</dbReference>
<dbReference type="PANTHER" id="PTHR47396:SF1">
    <property type="entry name" value="ATP-DEPENDENT HELICASE IRC3-RELATED"/>
    <property type="match status" value="1"/>
</dbReference>
<keyword evidence="1" id="KW-0472">Membrane</keyword>
<dbReference type="SMART" id="SM00487">
    <property type="entry name" value="DEXDc"/>
    <property type="match status" value="1"/>
</dbReference>
<name>A0A1H8CNG9_9SPHI</name>